<dbReference type="AlphaFoldDB" id="A0A239CLF1"/>
<name>A0A239CLF1_9RHOB</name>
<sequence>MNRFDQRSPRAAFSAPTREMDHTELHLHASQYRAKVLGELGRELCNRIAAVLNPGGYFPLPNSVA</sequence>
<reference evidence="1 2" key="1">
    <citation type="submission" date="2017-06" db="EMBL/GenBank/DDBJ databases">
        <authorList>
            <person name="Kim H.J."/>
            <person name="Triplett B.A."/>
        </authorList>
    </citation>
    <scope>NUCLEOTIDE SEQUENCE [LARGE SCALE GENOMIC DNA]</scope>
    <source>
        <strain evidence="1 2">DSM 29339</strain>
    </source>
</reference>
<dbReference type="RefSeq" id="WP_089230814.1">
    <property type="nucleotide sequence ID" value="NZ_FZOY01000001.1"/>
</dbReference>
<gene>
    <name evidence="1" type="ORF">SAMN05421757_101345</name>
</gene>
<keyword evidence="2" id="KW-1185">Reference proteome</keyword>
<dbReference type="Proteomes" id="UP000198426">
    <property type="component" value="Unassembled WGS sequence"/>
</dbReference>
<evidence type="ECO:0000313" key="2">
    <source>
        <dbReference type="Proteomes" id="UP000198426"/>
    </source>
</evidence>
<dbReference type="EMBL" id="FZOY01000001">
    <property type="protein sequence ID" value="SNS20732.1"/>
    <property type="molecule type" value="Genomic_DNA"/>
</dbReference>
<organism evidence="1 2">
    <name type="scientific">Tropicimonas sediminicola</name>
    <dbReference type="NCBI Taxonomy" id="1031541"/>
    <lineage>
        <taxon>Bacteria</taxon>
        <taxon>Pseudomonadati</taxon>
        <taxon>Pseudomonadota</taxon>
        <taxon>Alphaproteobacteria</taxon>
        <taxon>Rhodobacterales</taxon>
        <taxon>Roseobacteraceae</taxon>
        <taxon>Tropicimonas</taxon>
    </lineage>
</organism>
<evidence type="ECO:0000313" key="1">
    <source>
        <dbReference type="EMBL" id="SNS20732.1"/>
    </source>
</evidence>
<accession>A0A239CLF1</accession>
<proteinExistence type="predicted"/>
<protein>
    <submittedName>
        <fullName evidence="1">Uncharacterized protein</fullName>
    </submittedName>
</protein>